<keyword evidence="4 6" id="KW-0274">FAD</keyword>
<feature type="domain" description="Acyl-CoA oxidase/dehydrogenase middle" evidence="8">
    <location>
        <begin position="121"/>
        <end position="213"/>
    </location>
</feature>
<dbReference type="Pfam" id="PF02771">
    <property type="entry name" value="Acyl-CoA_dh_N"/>
    <property type="match status" value="1"/>
</dbReference>
<dbReference type="Pfam" id="PF02770">
    <property type="entry name" value="Acyl-CoA_dh_M"/>
    <property type="match status" value="1"/>
</dbReference>
<dbReference type="InterPro" id="IPR009100">
    <property type="entry name" value="AcylCoA_DH/oxidase_NM_dom_sf"/>
</dbReference>
<proteinExistence type="inferred from homology"/>
<keyword evidence="5 6" id="KW-0560">Oxidoreductase</keyword>
<dbReference type="Gene3D" id="1.20.140.10">
    <property type="entry name" value="Butyryl-CoA Dehydrogenase, subunit A, domain 3"/>
    <property type="match status" value="1"/>
</dbReference>
<organism evidence="10 11">
    <name type="scientific">Prauserella muralis</name>
    <dbReference type="NCBI Taxonomy" id="588067"/>
    <lineage>
        <taxon>Bacteria</taxon>
        <taxon>Bacillati</taxon>
        <taxon>Actinomycetota</taxon>
        <taxon>Actinomycetes</taxon>
        <taxon>Pseudonocardiales</taxon>
        <taxon>Pseudonocardiaceae</taxon>
        <taxon>Prauserella</taxon>
    </lineage>
</organism>
<dbReference type="PANTHER" id="PTHR43292:SF3">
    <property type="entry name" value="ACYL-COA DEHYDROGENASE FADE29"/>
    <property type="match status" value="1"/>
</dbReference>
<dbReference type="GO" id="GO:0005886">
    <property type="term" value="C:plasma membrane"/>
    <property type="evidence" value="ECO:0007669"/>
    <property type="project" value="TreeGrafter"/>
</dbReference>
<keyword evidence="3 6" id="KW-0285">Flavoprotein</keyword>
<evidence type="ECO:0000313" key="11">
    <source>
        <dbReference type="Proteomes" id="UP000249915"/>
    </source>
</evidence>
<comment type="cofactor">
    <cofactor evidence="1 6">
        <name>FAD</name>
        <dbReference type="ChEBI" id="CHEBI:57692"/>
    </cofactor>
</comment>
<dbReference type="GO" id="GO:0050660">
    <property type="term" value="F:flavin adenine dinucleotide binding"/>
    <property type="evidence" value="ECO:0007669"/>
    <property type="project" value="InterPro"/>
</dbReference>
<dbReference type="PANTHER" id="PTHR43292">
    <property type="entry name" value="ACYL-COA DEHYDROGENASE"/>
    <property type="match status" value="1"/>
</dbReference>
<dbReference type="Proteomes" id="UP000249915">
    <property type="component" value="Unassembled WGS sequence"/>
</dbReference>
<dbReference type="Gene3D" id="1.10.540.10">
    <property type="entry name" value="Acyl-CoA dehydrogenase/oxidase, N-terminal domain"/>
    <property type="match status" value="1"/>
</dbReference>
<dbReference type="SUPFAM" id="SSF56645">
    <property type="entry name" value="Acyl-CoA dehydrogenase NM domain-like"/>
    <property type="match status" value="1"/>
</dbReference>
<dbReference type="RefSeq" id="WP_112283460.1">
    <property type="nucleotide sequence ID" value="NZ_MASW01000005.1"/>
</dbReference>
<evidence type="ECO:0000259" key="7">
    <source>
        <dbReference type="Pfam" id="PF00441"/>
    </source>
</evidence>
<evidence type="ECO:0000256" key="5">
    <source>
        <dbReference type="ARBA" id="ARBA00023002"/>
    </source>
</evidence>
<dbReference type="Gene3D" id="2.40.110.10">
    <property type="entry name" value="Butyryl-CoA Dehydrogenase, subunit A, domain 2"/>
    <property type="match status" value="1"/>
</dbReference>
<feature type="domain" description="Acyl-CoA dehydrogenase/oxidase C-terminal" evidence="7">
    <location>
        <begin position="228"/>
        <end position="363"/>
    </location>
</feature>
<dbReference type="InterPro" id="IPR009075">
    <property type="entry name" value="AcylCo_DH/oxidase_C"/>
</dbReference>
<evidence type="ECO:0000259" key="8">
    <source>
        <dbReference type="Pfam" id="PF02770"/>
    </source>
</evidence>
<keyword evidence="11" id="KW-1185">Reference proteome</keyword>
<protein>
    <submittedName>
        <fullName evidence="10">Uncharacterized protein</fullName>
    </submittedName>
</protein>
<dbReference type="InterPro" id="IPR013786">
    <property type="entry name" value="AcylCoA_DH/ox_N"/>
</dbReference>
<evidence type="ECO:0000313" key="10">
    <source>
        <dbReference type="EMBL" id="PXY22850.1"/>
    </source>
</evidence>
<comment type="caution">
    <text evidence="10">The sequence shown here is derived from an EMBL/GenBank/DDBJ whole genome shotgun (WGS) entry which is preliminary data.</text>
</comment>
<name>A0A2V4AQ65_9PSEU</name>
<comment type="similarity">
    <text evidence="2 6">Belongs to the acyl-CoA dehydrogenase family.</text>
</comment>
<gene>
    <name evidence="10" type="ORF">BAY60_24020</name>
</gene>
<dbReference type="AlphaFoldDB" id="A0A2V4AQ65"/>
<dbReference type="InterPro" id="IPR052161">
    <property type="entry name" value="Mycobact_Acyl-CoA_DH"/>
</dbReference>
<evidence type="ECO:0000256" key="4">
    <source>
        <dbReference type="ARBA" id="ARBA00022827"/>
    </source>
</evidence>
<dbReference type="InterPro" id="IPR046373">
    <property type="entry name" value="Acyl-CoA_Oxase/DH_mid-dom_sf"/>
</dbReference>
<evidence type="ECO:0000259" key="9">
    <source>
        <dbReference type="Pfam" id="PF02771"/>
    </source>
</evidence>
<dbReference type="Pfam" id="PF00441">
    <property type="entry name" value="Acyl-CoA_dh_1"/>
    <property type="match status" value="1"/>
</dbReference>
<dbReference type="GO" id="GO:0016627">
    <property type="term" value="F:oxidoreductase activity, acting on the CH-CH group of donors"/>
    <property type="evidence" value="ECO:0007669"/>
    <property type="project" value="InterPro"/>
</dbReference>
<dbReference type="InterPro" id="IPR037069">
    <property type="entry name" value="AcylCoA_DH/ox_N_sf"/>
</dbReference>
<evidence type="ECO:0000256" key="6">
    <source>
        <dbReference type="RuleBase" id="RU362125"/>
    </source>
</evidence>
<sequence>MTGRVTGTGEVFRAAVREWLSAAVAGLGDDALHDVTVRRTWDGRLYDAGLAGLTWPEEFGGRGLSVLEEYIFHEEVARAGAPEGYGRIGRLLTGPLLIKHGSPEQRQRYLRPTLTGDEVWCQGFSESGAGSDLANVGTRAERAGEQYRIAGQKIWTSFADHADRCLLLARTSARAARHRNLGMFLLDMHQPGIDVRPITRITGDTTFSEVRFDGAMVHERDRVGGETDGWRMAMAVLSDERGPIEAITRYTGMSRAAAVLRRCCASGGSDPELDEVCARVETVRWHSLRSLENALAGVADRAADSVSKLMWSHTWQALAAYGLGLGCPAHERMWQRQYLESRAASIFSGSTQIQRNIVAERVLGLPR</sequence>
<dbReference type="InterPro" id="IPR036250">
    <property type="entry name" value="AcylCo_DH-like_C"/>
</dbReference>
<evidence type="ECO:0000256" key="3">
    <source>
        <dbReference type="ARBA" id="ARBA00022630"/>
    </source>
</evidence>
<accession>A0A2V4AQ65</accession>
<dbReference type="EMBL" id="MASW01000005">
    <property type="protein sequence ID" value="PXY22850.1"/>
    <property type="molecule type" value="Genomic_DNA"/>
</dbReference>
<dbReference type="SUPFAM" id="SSF47203">
    <property type="entry name" value="Acyl-CoA dehydrogenase C-terminal domain-like"/>
    <property type="match status" value="1"/>
</dbReference>
<feature type="domain" description="Acyl-CoA dehydrogenase/oxidase N-terminal" evidence="9">
    <location>
        <begin position="10"/>
        <end position="117"/>
    </location>
</feature>
<reference evidence="10 11" key="1">
    <citation type="submission" date="2016-07" db="EMBL/GenBank/DDBJ databases">
        <title>Draft genome sequence of Prauserella muralis DSM 45305, isolated from a mould-covered wall in an indoor environment.</title>
        <authorList>
            <person name="Ruckert C."/>
            <person name="Albersmeier A."/>
            <person name="Jiang C.-L."/>
            <person name="Jiang Y."/>
            <person name="Kalinowski J."/>
            <person name="Schneider O."/>
            <person name="Winkler A."/>
            <person name="Zotchev S.B."/>
        </authorList>
    </citation>
    <scope>NUCLEOTIDE SEQUENCE [LARGE SCALE GENOMIC DNA]</scope>
    <source>
        <strain evidence="10 11">DSM 45305</strain>
    </source>
</reference>
<evidence type="ECO:0000256" key="2">
    <source>
        <dbReference type="ARBA" id="ARBA00009347"/>
    </source>
</evidence>
<evidence type="ECO:0000256" key="1">
    <source>
        <dbReference type="ARBA" id="ARBA00001974"/>
    </source>
</evidence>
<dbReference type="OrthoDB" id="3964153at2"/>
<dbReference type="InterPro" id="IPR006091">
    <property type="entry name" value="Acyl-CoA_Oxase/DH_mid-dom"/>
</dbReference>